<comment type="caution">
    <text evidence="2">The sequence shown here is derived from an EMBL/GenBank/DDBJ whole genome shotgun (WGS) entry which is preliminary data.</text>
</comment>
<evidence type="ECO:0000259" key="1">
    <source>
        <dbReference type="Pfam" id="PF12773"/>
    </source>
</evidence>
<proteinExistence type="predicted"/>
<sequence length="212" mass="22828">MAMIQFTRNYTDRSNDYGFQFEFFCDKCGNGHMSPFIASKVGVATGLLRAAGSFFGGTIGRAAHAGTHLKDALRGQGWDEAYAEAVDAGKQHFKNCTRCGKWVCPRSCWNEGRGLCEACAPDLAEEAASIQAHVAVEQAREKARTVDHVATLDMKETRLATCSHCSAKVDGGKFCMECGKPLAARKVSCGTCGLEVPESAKFCPDCGAPRNK</sequence>
<gene>
    <name evidence="2" type="ORF">FJV41_24795</name>
</gene>
<keyword evidence="3" id="KW-1185">Reference proteome</keyword>
<reference evidence="2 3" key="1">
    <citation type="submission" date="2019-06" db="EMBL/GenBank/DDBJ databases">
        <authorList>
            <person name="Livingstone P."/>
            <person name="Whitworth D."/>
        </authorList>
    </citation>
    <scope>NUCLEOTIDE SEQUENCE [LARGE SCALE GENOMIC DNA]</scope>
    <source>
        <strain evidence="2 3">AM401</strain>
    </source>
</reference>
<dbReference type="InterPro" id="IPR025874">
    <property type="entry name" value="DZR"/>
</dbReference>
<protein>
    <submittedName>
        <fullName evidence="2">Zinc ribbon domain-containing protein</fullName>
    </submittedName>
</protein>
<organism evidence="2 3">
    <name type="scientific">Myxococcus llanfairpwllgwyngyllgogerychwyrndrobwllllantysiliogogogochensis</name>
    <dbReference type="NCBI Taxonomy" id="2590453"/>
    <lineage>
        <taxon>Bacteria</taxon>
        <taxon>Pseudomonadati</taxon>
        <taxon>Myxococcota</taxon>
        <taxon>Myxococcia</taxon>
        <taxon>Myxococcales</taxon>
        <taxon>Cystobacterineae</taxon>
        <taxon>Myxococcaceae</taxon>
        <taxon>Myxococcus</taxon>
    </lineage>
</organism>
<accession>A0A540WW85</accession>
<evidence type="ECO:0000313" key="2">
    <source>
        <dbReference type="EMBL" id="TQF13278.1"/>
    </source>
</evidence>
<dbReference type="Pfam" id="PF12773">
    <property type="entry name" value="DZR"/>
    <property type="match status" value="1"/>
</dbReference>
<dbReference type="Proteomes" id="UP000315369">
    <property type="component" value="Unassembled WGS sequence"/>
</dbReference>
<dbReference type="RefSeq" id="WP_141645019.1">
    <property type="nucleotide sequence ID" value="NZ_VIFM01000106.1"/>
</dbReference>
<evidence type="ECO:0000313" key="3">
    <source>
        <dbReference type="Proteomes" id="UP000315369"/>
    </source>
</evidence>
<feature type="domain" description="DZANK-type" evidence="1">
    <location>
        <begin position="162"/>
        <end position="207"/>
    </location>
</feature>
<dbReference type="AlphaFoldDB" id="A0A540WW85"/>
<dbReference type="OrthoDB" id="1178869at2"/>
<name>A0A540WW85_9BACT</name>
<dbReference type="EMBL" id="VIFM01000106">
    <property type="protein sequence ID" value="TQF13278.1"/>
    <property type="molecule type" value="Genomic_DNA"/>
</dbReference>